<keyword evidence="2" id="KW-0813">Transport</keyword>
<feature type="transmembrane region" description="Helical" evidence="7">
    <location>
        <begin position="342"/>
        <end position="370"/>
    </location>
</feature>
<evidence type="ECO:0000256" key="1">
    <source>
        <dbReference type="ARBA" id="ARBA00004651"/>
    </source>
</evidence>
<dbReference type="GO" id="GO:0005886">
    <property type="term" value="C:plasma membrane"/>
    <property type="evidence" value="ECO:0007669"/>
    <property type="project" value="UniProtKB-SubCell"/>
</dbReference>
<evidence type="ECO:0000256" key="6">
    <source>
        <dbReference type="ARBA" id="ARBA00023136"/>
    </source>
</evidence>
<sequence length="438" mass="45542">MLCNMIQPIRTLWSRYRSIPLIWRIFVAFVLGAGAGIAFGEQMAVVRPVGDLFLRLLNMLVIPIIVFTLLTGIRQLSPAKLGKIGGATVGLYALTTTLAGIIGLAVANVLQPGRGLEFGGGEAQSQAPPSLLDVVLGIVPNNPVAALAEGNLLATVFFVIVFGIALTYVRAQQDALAESVDSVFEAFEVGAEAMFVIVRGVLEFGVLGVFALMASGIGTEGIGLFSSLGELVLAVTIAIVIHIGFTYLVFLMGVVADVSPIAFLSGARDAMVTAFATRSSSGTLPVTMRNADEDLQIAERVYSFTLPVGATANMDGAAIRQAITVMFAANVVGQPLVLTEQVFVLIVAVLISIGTAGVPGAGIVMLTVILTQVGLPLEVVGFVAGVDPILGRIATMNNVTGDLAVSTVVGKWNDGLDLGEGVWSRNLSGVAEFVPGDD</sequence>
<gene>
    <name evidence="8" type="ORF">GCM10009067_26720</name>
</gene>
<dbReference type="PRINTS" id="PR00173">
    <property type="entry name" value="EDTRNSPORT"/>
</dbReference>
<evidence type="ECO:0000313" key="9">
    <source>
        <dbReference type="Proteomes" id="UP000614221"/>
    </source>
</evidence>
<evidence type="ECO:0000256" key="2">
    <source>
        <dbReference type="ARBA" id="ARBA00022448"/>
    </source>
</evidence>
<dbReference type="Pfam" id="PF00375">
    <property type="entry name" value="SDF"/>
    <property type="match status" value="1"/>
</dbReference>
<evidence type="ECO:0000256" key="4">
    <source>
        <dbReference type="ARBA" id="ARBA00022692"/>
    </source>
</evidence>
<feature type="transmembrane region" description="Helical" evidence="7">
    <location>
        <begin position="204"/>
        <end position="225"/>
    </location>
</feature>
<organism evidence="8 9">
    <name type="scientific">Haloarcula sebkhae</name>
    <dbReference type="NCBI Taxonomy" id="932660"/>
    <lineage>
        <taxon>Archaea</taxon>
        <taxon>Methanobacteriati</taxon>
        <taxon>Methanobacteriota</taxon>
        <taxon>Stenosarchaea group</taxon>
        <taxon>Halobacteria</taxon>
        <taxon>Halobacteriales</taxon>
        <taxon>Haloarculaceae</taxon>
        <taxon>Haloarcula</taxon>
    </lineage>
</organism>
<keyword evidence="3" id="KW-1003">Cell membrane</keyword>
<dbReference type="EMBL" id="BMPD01000004">
    <property type="protein sequence ID" value="GGK73129.1"/>
    <property type="molecule type" value="Genomic_DNA"/>
</dbReference>
<evidence type="ECO:0000313" key="8">
    <source>
        <dbReference type="EMBL" id="GGK73129.1"/>
    </source>
</evidence>
<protein>
    <submittedName>
        <fullName evidence="8">Amino acid transporter</fullName>
    </submittedName>
</protein>
<feature type="transmembrane region" description="Helical" evidence="7">
    <location>
        <begin position="21"/>
        <end position="40"/>
    </location>
</feature>
<feature type="transmembrane region" description="Helical" evidence="7">
    <location>
        <begin position="52"/>
        <end position="72"/>
    </location>
</feature>
<reference evidence="8" key="1">
    <citation type="journal article" date="2014" name="Int. J. Syst. Evol. Microbiol.">
        <title>Complete genome sequence of Corynebacterium casei LMG S-19264T (=DSM 44701T), isolated from a smear-ripened cheese.</title>
        <authorList>
            <consortium name="US DOE Joint Genome Institute (JGI-PGF)"/>
            <person name="Walter F."/>
            <person name="Albersmeier A."/>
            <person name="Kalinowski J."/>
            <person name="Ruckert C."/>
        </authorList>
    </citation>
    <scope>NUCLEOTIDE SEQUENCE</scope>
    <source>
        <strain evidence="8">JCM 19018</strain>
    </source>
</reference>
<keyword evidence="6 7" id="KW-0472">Membrane</keyword>
<dbReference type="PANTHER" id="PTHR42865:SF7">
    <property type="entry name" value="PROTON_GLUTAMATE-ASPARTATE SYMPORTER"/>
    <property type="match status" value="1"/>
</dbReference>
<evidence type="ECO:0000256" key="3">
    <source>
        <dbReference type="ARBA" id="ARBA00022475"/>
    </source>
</evidence>
<feature type="transmembrane region" description="Helical" evidence="7">
    <location>
        <begin position="84"/>
        <end position="107"/>
    </location>
</feature>
<dbReference type="Proteomes" id="UP000614221">
    <property type="component" value="Unassembled WGS sequence"/>
</dbReference>
<proteinExistence type="predicted"/>
<dbReference type="InterPro" id="IPR036458">
    <property type="entry name" value="Na:dicarbo_symporter_sf"/>
</dbReference>
<keyword evidence="4 7" id="KW-0812">Transmembrane</keyword>
<dbReference type="SUPFAM" id="SSF118215">
    <property type="entry name" value="Proton glutamate symport protein"/>
    <property type="match status" value="1"/>
</dbReference>
<name>A0A830ETR5_9EURY</name>
<evidence type="ECO:0000256" key="5">
    <source>
        <dbReference type="ARBA" id="ARBA00022989"/>
    </source>
</evidence>
<accession>A0A830ETR5</accession>
<dbReference type="PANTHER" id="PTHR42865">
    <property type="entry name" value="PROTON/GLUTAMATE-ASPARTATE SYMPORTER"/>
    <property type="match status" value="1"/>
</dbReference>
<dbReference type="InterPro" id="IPR001991">
    <property type="entry name" value="Na-dicarboxylate_symporter"/>
</dbReference>
<keyword evidence="5 7" id="KW-1133">Transmembrane helix</keyword>
<feature type="transmembrane region" description="Helical" evidence="7">
    <location>
        <begin position="152"/>
        <end position="169"/>
    </location>
</feature>
<evidence type="ECO:0000256" key="7">
    <source>
        <dbReference type="SAM" id="Phobius"/>
    </source>
</evidence>
<dbReference type="GO" id="GO:0015293">
    <property type="term" value="F:symporter activity"/>
    <property type="evidence" value="ECO:0007669"/>
    <property type="project" value="UniProtKB-KW"/>
</dbReference>
<feature type="transmembrane region" description="Helical" evidence="7">
    <location>
        <begin position="231"/>
        <end position="255"/>
    </location>
</feature>
<comment type="caution">
    <text evidence="8">The sequence shown here is derived from an EMBL/GenBank/DDBJ whole genome shotgun (WGS) entry which is preliminary data.</text>
</comment>
<dbReference type="AlphaFoldDB" id="A0A830ETR5"/>
<dbReference type="Gene3D" id="1.10.3860.10">
    <property type="entry name" value="Sodium:dicarboxylate symporter"/>
    <property type="match status" value="1"/>
</dbReference>
<reference evidence="8" key="2">
    <citation type="submission" date="2020-09" db="EMBL/GenBank/DDBJ databases">
        <authorList>
            <person name="Sun Q."/>
            <person name="Ohkuma M."/>
        </authorList>
    </citation>
    <scope>NUCLEOTIDE SEQUENCE</scope>
    <source>
        <strain evidence="8">JCM 19018</strain>
    </source>
</reference>
<comment type="subcellular location">
    <subcellularLocation>
        <location evidence="1">Cell membrane</location>
        <topology evidence="1">Multi-pass membrane protein</topology>
    </subcellularLocation>
</comment>